<dbReference type="InterPro" id="IPR036397">
    <property type="entry name" value="RNaseH_sf"/>
</dbReference>
<dbReference type="Gene3D" id="3.30.420.10">
    <property type="entry name" value="Ribonuclease H-like superfamily/Ribonuclease H"/>
    <property type="match status" value="1"/>
</dbReference>
<proteinExistence type="predicted"/>
<sequence length="209" mass="24244">MYWRRIRSARKKRQICRAVRGLPERSVLLVEDESDLLLFPPLRATWSQRGQPAQVLLSGWNAKRVVFGCMNLTTGHRLFQVRLYQRAEDFQAFLHCVHGHYRGWHVTLLLDSDPSHTAESSQCLADRLGMRLLWLPKRAPELNPMDTLWGQGKDVVSANKQYADIDEQVDLFISYLYGLSNKEVLQTSGVLSRHFWLHRILSKNFCLPA</sequence>
<dbReference type="Pfam" id="PF13358">
    <property type="entry name" value="DDE_3"/>
    <property type="match status" value="1"/>
</dbReference>
<keyword evidence="3" id="KW-1185">Reference proteome</keyword>
<comment type="caution">
    <text evidence="2">The sequence shown here is derived from an EMBL/GenBank/DDBJ whole genome shotgun (WGS) entry which is preliminary data.</text>
</comment>
<gene>
    <name evidence="2" type="ORF">D3878_09490</name>
</gene>
<feature type="domain" description="Tc1-like transposase DDE" evidence="1">
    <location>
        <begin position="28"/>
        <end position="167"/>
    </location>
</feature>
<dbReference type="EMBL" id="QYUQ01000002">
    <property type="protein sequence ID" value="RJG01786.1"/>
    <property type="molecule type" value="Genomic_DNA"/>
</dbReference>
<accession>A0A3A3GHP3</accession>
<evidence type="ECO:0000259" key="1">
    <source>
        <dbReference type="Pfam" id="PF13358"/>
    </source>
</evidence>
<evidence type="ECO:0000313" key="2">
    <source>
        <dbReference type="EMBL" id="RJG01786.1"/>
    </source>
</evidence>
<dbReference type="InterPro" id="IPR038717">
    <property type="entry name" value="Tc1-like_DDE_dom"/>
</dbReference>
<dbReference type="Proteomes" id="UP000266327">
    <property type="component" value="Unassembled WGS sequence"/>
</dbReference>
<reference evidence="3" key="1">
    <citation type="submission" date="2018-09" db="EMBL/GenBank/DDBJ databases">
        <authorList>
            <person name="Zhu H."/>
        </authorList>
    </citation>
    <scope>NUCLEOTIDE SEQUENCE [LARGE SCALE GENOMIC DNA]</scope>
    <source>
        <strain evidence="3">K1S02-23</strain>
    </source>
</reference>
<dbReference type="AlphaFoldDB" id="A0A3A3GHP3"/>
<organism evidence="2 3">
    <name type="scientific">Noviherbaspirillum sedimenti</name>
    <dbReference type="NCBI Taxonomy" id="2320865"/>
    <lineage>
        <taxon>Bacteria</taxon>
        <taxon>Pseudomonadati</taxon>
        <taxon>Pseudomonadota</taxon>
        <taxon>Betaproteobacteria</taxon>
        <taxon>Burkholderiales</taxon>
        <taxon>Oxalobacteraceae</taxon>
        <taxon>Noviherbaspirillum</taxon>
    </lineage>
</organism>
<evidence type="ECO:0000313" key="3">
    <source>
        <dbReference type="Proteomes" id="UP000266327"/>
    </source>
</evidence>
<protein>
    <submittedName>
        <fullName evidence="2">Integrase</fullName>
    </submittedName>
</protein>
<dbReference type="GO" id="GO:0003676">
    <property type="term" value="F:nucleic acid binding"/>
    <property type="evidence" value="ECO:0007669"/>
    <property type="project" value="InterPro"/>
</dbReference>
<name>A0A3A3GHP3_9BURK</name>